<dbReference type="SUPFAM" id="SSF56112">
    <property type="entry name" value="Protein kinase-like (PK-like)"/>
    <property type="match status" value="1"/>
</dbReference>
<organism evidence="2 3">
    <name type="scientific">Aspergillus fijiensis CBS 313.89</name>
    <dbReference type="NCBI Taxonomy" id="1448319"/>
    <lineage>
        <taxon>Eukaryota</taxon>
        <taxon>Fungi</taxon>
        <taxon>Dikarya</taxon>
        <taxon>Ascomycota</taxon>
        <taxon>Pezizomycotina</taxon>
        <taxon>Eurotiomycetes</taxon>
        <taxon>Eurotiomycetidae</taxon>
        <taxon>Eurotiales</taxon>
        <taxon>Aspergillaceae</taxon>
        <taxon>Aspergillus</taxon>
    </lineage>
</organism>
<proteinExistence type="predicted"/>
<evidence type="ECO:0000313" key="2">
    <source>
        <dbReference type="EMBL" id="RAK81280.1"/>
    </source>
</evidence>
<dbReference type="OrthoDB" id="4267316at2759"/>
<keyword evidence="3" id="KW-1185">Reference proteome</keyword>
<dbReference type="EMBL" id="KZ824626">
    <property type="protein sequence ID" value="RAK81280.1"/>
    <property type="molecule type" value="Genomic_DNA"/>
</dbReference>
<dbReference type="Proteomes" id="UP000249789">
    <property type="component" value="Unassembled WGS sequence"/>
</dbReference>
<dbReference type="GO" id="GO:0005524">
    <property type="term" value="F:ATP binding"/>
    <property type="evidence" value="ECO:0007669"/>
    <property type="project" value="InterPro"/>
</dbReference>
<dbReference type="Gene3D" id="1.10.510.10">
    <property type="entry name" value="Transferase(Phosphotransferase) domain 1"/>
    <property type="match status" value="1"/>
</dbReference>
<evidence type="ECO:0000313" key="3">
    <source>
        <dbReference type="Proteomes" id="UP000249789"/>
    </source>
</evidence>
<dbReference type="VEuPathDB" id="FungiDB:BO72DRAFT_492699"/>
<dbReference type="InterPro" id="IPR011009">
    <property type="entry name" value="Kinase-like_dom_sf"/>
</dbReference>
<reference evidence="2 3" key="1">
    <citation type="submission" date="2018-02" db="EMBL/GenBank/DDBJ databases">
        <title>The genomes of Aspergillus section Nigri reveals drivers in fungal speciation.</title>
        <authorList>
            <consortium name="DOE Joint Genome Institute"/>
            <person name="Vesth T.C."/>
            <person name="Nybo J."/>
            <person name="Theobald S."/>
            <person name="Brandl J."/>
            <person name="Frisvad J.C."/>
            <person name="Nielsen K.F."/>
            <person name="Lyhne E.K."/>
            <person name="Kogle M.E."/>
            <person name="Kuo A."/>
            <person name="Riley R."/>
            <person name="Clum A."/>
            <person name="Nolan M."/>
            <person name="Lipzen A."/>
            <person name="Salamov A."/>
            <person name="Henrissat B."/>
            <person name="Wiebenga A."/>
            <person name="De vries R.P."/>
            <person name="Grigoriev I.V."/>
            <person name="Mortensen U.H."/>
            <person name="Andersen M.R."/>
            <person name="Baker S.E."/>
        </authorList>
    </citation>
    <scope>NUCLEOTIDE SEQUENCE [LARGE SCALE GENOMIC DNA]</scope>
    <source>
        <strain evidence="2 3">CBS 313.89</strain>
    </source>
</reference>
<gene>
    <name evidence="2" type="ORF">BO72DRAFT_492699</name>
</gene>
<dbReference type="GeneID" id="63865647"/>
<dbReference type="AlphaFoldDB" id="A0A8G1S0R1"/>
<accession>A0A8G1S0R1</accession>
<dbReference type="GO" id="GO:0004672">
    <property type="term" value="F:protein kinase activity"/>
    <property type="evidence" value="ECO:0007669"/>
    <property type="project" value="InterPro"/>
</dbReference>
<protein>
    <recommendedName>
        <fullName evidence="1">Protein kinase domain-containing protein</fullName>
    </recommendedName>
</protein>
<dbReference type="InterPro" id="IPR000719">
    <property type="entry name" value="Prot_kinase_dom"/>
</dbReference>
<sequence>MPPQTPYQLGFEFVVREHHPPSQTPADFEFNESKDPLPGRFGEKELRLRVCKGLRVGSGYSAQVAVVQEVLSGRPPKHAGSLHRDPDELGPKMVAKLYDARYLGSASRTRVQAVRFMDEQYVRESAAYRHLLHHQQHRYIPEYYGSWSTHTPDPASKQSCEVRLILTELVEGTDMRQLRPESFSLADRQAIMRRIVKIESAFYACDLQHRDVYPRNVILTRPDPRAEKKAGKAGGGPLRVTVIDFGLARIGRSWLDVKSPHCAKADLLPGTYISPILRWWQVDNAQDTWFDWVTWDWNRWLSETFRADIPHITPDMLKWLGPQEREDPFFQQFEKGGSCDVC</sequence>
<name>A0A8G1S0R1_9EURO</name>
<dbReference type="PROSITE" id="PS50011">
    <property type="entry name" value="PROTEIN_KINASE_DOM"/>
    <property type="match status" value="1"/>
</dbReference>
<dbReference type="SMART" id="SM00220">
    <property type="entry name" value="S_TKc"/>
    <property type="match status" value="1"/>
</dbReference>
<evidence type="ECO:0000259" key="1">
    <source>
        <dbReference type="PROSITE" id="PS50011"/>
    </source>
</evidence>
<dbReference type="RefSeq" id="XP_040805290.1">
    <property type="nucleotide sequence ID" value="XM_040948314.1"/>
</dbReference>
<feature type="domain" description="Protein kinase" evidence="1">
    <location>
        <begin position="50"/>
        <end position="342"/>
    </location>
</feature>